<evidence type="ECO:0000259" key="6">
    <source>
        <dbReference type="PROSITE" id="PS51469"/>
    </source>
</evidence>
<dbReference type="GO" id="GO:0043495">
    <property type="term" value="F:protein-membrane adaptor activity"/>
    <property type="evidence" value="ECO:0007669"/>
    <property type="project" value="TreeGrafter"/>
</dbReference>
<dbReference type="PANTHER" id="PTHR12911">
    <property type="entry name" value="SAD1/UNC-84-LIKE PROTEIN-RELATED"/>
    <property type="match status" value="1"/>
</dbReference>
<protein>
    <recommendedName>
        <fullName evidence="6">SUN domain-containing protein</fullName>
    </recommendedName>
</protein>
<dbReference type="OMA" id="RQSASHE"/>
<dbReference type="GO" id="GO:0016020">
    <property type="term" value="C:membrane"/>
    <property type="evidence" value="ECO:0007669"/>
    <property type="project" value="UniProtKB-SubCell"/>
</dbReference>
<dbReference type="EMBL" id="FN649748">
    <property type="protein sequence ID" value="CBJ28747.1"/>
    <property type="molecule type" value="Genomic_DNA"/>
</dbReference>
<dbReference type="AlphaFoldDB" id="D7FIC3"/>
<dbReference type="Gene3D" id="2.60.120.260">
    <property type="entry name" value="Galactose-binding domain-like"/>
    <property type="match status" value="1"/>
</dbReference>
<dbReference type="InterPro" id="IPR012919">
    <property type="entry name" value="SUN_dom"/>
</dbReference>
<feature type="compositionally biased region" description="Gly residues" evidence="5">
    <location>
        <begin position="201"/>
        <end position="219"/>
    </location>
</feature>
<evidence type="ECO:0000313" key="7">
    <source>
        <dbReference type="EMBL" id="CBJ28747.1"/>
    </source>
</evidence>
<gene>
    <name evidence="7" type="ORF">Esi_0119_0043</name>
</gene>
<keyword evidence="3" id="KW-1133">Transmembrane helix</keyword>
<dbReference type="STRING" id="2880.D7FIC3"/>
<dbReference type="Pfam" id="PF07738">
    <property type="entry name" value="Sad1_UNC"/>
    <property type="match status" value="1"/>
</dbReference>
<feature type="region of interest" description="Disordered" evidence="5">
    <location>
        <begin position="201"/>
        <end position="220"/>
    </location>
</feature>
<dbReference type="InterPro" id="IPR045119">
    <property type="entry name" value="SUN1-5"/>
</dbReference>
<name>D7FIC3_ECTSI</name>
<evidence type="ECO:0000256" key="2">
    <source>
        <dbReference type="ARBA" id="ARBA00022692"/>
    </source>
</evidence>
<reference evidence="7 8" key="1">
    <citation type="journal article" date="2010" name="Nature">
        <title>The Ectocarpus genome and the independent evolution of multicellularity in brown algae.</title>
        <authorList>
            <person name="Cock J.M."/>
            <person name="Sterck L."/>
            <person name="Rouze P."/>
            <person name="Scornet D."/>
            <person name="Allen A.E."/>
            <person name="Amoutzias G."/>
            <person name="Anthouard V."/>
            <person name="Artiguenave F."/>
            <person name="Aury J.M."/>
            <person name="Badger J.H."/>
            <person name="Beszteri B."/>
            <person name="Billiau K."/>
            <person name="Bonnet E."/>
            <person name="Bothwell J.H."/>
            <person name="Bowler C."/>
            <person name="Boyen C."/>
            <person name="Brownlee C."/>
            <person name="Carrano C.J."/>
            <person name="Charrier B."/>
            <person name="Cho G.Y."/>
            <person name="Coelho S.M."/>
            <person name="Collen J."/>
            <person name="Corre E."/>
            <person name="Da Silva C."/>
            <person name="Delage L."/>
            <person name="Delaroque N."/>
            <person name="Dittami S.M."/>
            <person name="Doulbeau S."/>
            <person name="Elias M."/>
            <person name="Farnham G."/>
            <person name="Gachon C.M."/>
            <person name="Gschloessl B."/>
            <person name="Heesch S."/>
            <person name="Jabbari K."/>
            <person name="Jubin C."/>
            <person name="Kawai H."/>
            <person name="Kimura K."/>
            <person name="Kloareg B."/>
            <person name="Kupper F.C."/>
            <person name="Lang D."/>
            <person name="Le Bail A."/>
            <person name="Leblanc C."/>
            <person name="Lerouge P."/>
            <person name="Lohr M."/>
            <person name="Lopez P.J."/>
            <person name="Martens C."/>
            <person name="Maumus F."/>
            <person name="Michel G."/>
            <person name="Miranda-Saavedra D."/>
            <person name="Morales J."/>
            <person name="Moreau H."/>
            <person name="Motomura T."/>
            <person name="Nagasato C."/>
            <person name="Napoli C.A."/>
            <person name="Nelson D.R."/>
            <person name="Nyvall-Collen P."/>
            <person name="Peters A.F."/>
            <person name="Pommier C."/>
            <person name="Potin P."/>
            <person name="Poulain J."/>
            <person name="Quesneville H."/>
            <person name="Read B."/>
            <person name="Rensing S.A."/>
            <person name="Ritter A."/>
            <person name="Rousvoal S."/>
            <person name="Samanta M."/>
            <person name="Samson G."/>
            <person name="Schroeder D.C."/>
            <person name="Segurens B."/>
            <person name="Strittmatter M."/>
            <person name="Tonon T."/>
            <person name="Tregear J.W."/>
            <person name="Valentin K."/>
            <person name="von Dassow P."/>
            <person name="Yamagishi T."/>
            <person name="Van de Peer Y."/>
            <person name="Wincker P."/>
        </authorList>
    </citation>
    <scope>NUCLEOTIDE SEQUENCE [LARGE SCALE GENOMIC DNA]</scope>
    <source>
        <strain evidence="8">Ec32 / CCAP1310/4</strain>
    </source>
</reference>
<dbReference type="InParanoid" id="D7FIC3"/>
<sequence>MEARSFEEFRARRAGALKEIEEIAARLRASVLEVEELEALGKAVHEDNSGDAGLTTEVTRAQESLRDLHRSVTDELGSFQRRLEEQSGTMREVRDGTARVSQLAERREDRIAAAVHMKLESKLDDILADLKDFYHTVEEHVDSLSPDVMTASDLEALLESAAAQPSERTDTSRDGGGDAAEHRIRALSKAAVDLAVKTRVLGGGSRDGGDESGGGGGCVSEGAVREEVDVAIGKLMADGTGMRDYANAALGGKVLTSKGMVSDTYTPSSWWGPSRYWHGAGVENGVGPVESVISEGSSLGACWAMSGSEGLVTIQLPKKITVDGVSVEHVSRMVTTESGSAPKELEVWGMKNKKDKKPAKLGSAVYDVDGRPIQTFRIEPPGEQIELIQFKILSNWGNPDYTCLYRLRVHGR</sequence>
<evidence type="ECO:0000256" key="4">
    <source>
        <dbReference type="ARBA" id="ARBA00023136"/>
    </source>
</evidence>
<dbReference type="OrthoDB" id="342281at2759"/>
<feature type="compositionally biased region" description="Basic and acidic residues" evidence="5">
    <location>
        <begin position="167"/>
        <end position="179"/>
    </location>
</feature>
<dbReference type="PANTHER" id="PTHR12911:SF8">
    <property type="entry name" value="KLAROID PROTEIN-RELATED"/>
    <property type="match status" value="1"/>
</dbReference>
<comment type="subcellular location">
    <subcellularLocation>
        <location evidence="1">Membrane</location>
    </subcellularLocation>
</comment>
<keyword evidence="4" id="KW-0472">Membrane</keyword>
<feature type="domain" description="SUN" evidence="6">
    <location>
        <begin position="256"/>
        <end position="412"/>
    </location>
</feature>
<feature type="region of interest" description="Disordered" evidence="5">
    <location>
        <begin position="160"/>
        <end position="179"/>
    </location>
</feature>
<dbReference type="GO" id="GO:0005635">
    <property type="term" value="C:nuclear envelope"/>
    <property type="evidence" value="ECO:0007669"/>
    <property type="project" value="TreeGrafter"/>
</dbReference>
<evidence type="ECO:0000256" key="5">
    <source>
        <dbReference type="SAM" id="MobiDB-lite"/>
    </source>
</evidence>
<keyword evidence="2" id="KW-0812">Transmembrane</keyword>
<evidence type="ECO:0000256" key="3">
    <source>
        <dbReference type="ARBA" id="ARBA00022989"/>
    </source>
</evidence>
<keyword evidence="8" id="KW-1185">Reference proteome</keyword>
<organism evidence="7 8">
    <name type="scientific">Ectocarpus siliculosus</name>
    <name type="common">Brown alga</name>
    <name type="synonym">Conferva siliculosa</name>
    <dbReference type="NCBI Taxonomy" id="2880"/>
    <lineage>
        <taxon>Eukaryota</taxon>
        <taxon>Sar</taxon>
        <taxon>Stramenopiles</taxon>
        <taxon>Ochrophyta</taxon>
        <taxon>PX clade</taxon>
        <taxon>Phaeophyceae</taxon>
        <taxon>Ectocarpales</taxon>
        <taxon>Ectocarpaceae</taxon>
        <taxon>Ectocarpus</taxon>
    </lineage>
</organism>
<evidence type="ECO:0000256" key="1">
    <source>
        <dbReference type="ARBA" id="ARBA00004370"/>
    </source>
</evidence>
<dbReference type="PROSITE" id="PS51469">
    <property type="entry name" value="SUN"/>
    <property type="match status" value="1"/>
</dbReference>
<accession>D7FIC3</accession>
<dbReference type="eggNOG" id="KOG2687">
    <property type="taxonomic scope" value="Eukaryota"/>
</dbReference>
<dbReference type="Proteomes" id="UP000002630">
    <property type="component" value="Linkage Group LG23"/>
</dbReference>
<proteinExistence type="predicted"/>
<evidence type="ECO:0000313" key="8">
    <source>
        <dbReference type="Proteomes" id="UP000002630"/>
    </source>
</evidence>
<dbReference type="EMBL" id="FN647870">
    <property type="protein sequence ID" value="CBJ28747.1"/>
    <property type="molecule type" value="Genomic_DNA"/>
</dbReference>